<dbReference type="AlphaFoldDB" id="A0A0E0CKJ1"/>
<protein>
    <submittedName>
        <fullName evidence="1">Uncharacterized protein</fullName>
    </submittedName>
</protein>
<evidence type="ECO:0000313" key="1">
    <source>
        <dbReference type="EnsemblPlants" id="OMERI02G16570.1"/>
    </source>
</evidence>
<accession>A0A0E0CKJ1</accession>
<proteinExistence type="predicted"/>
<evidence type="ECO:0000313" key="2">
    <source>
        <dbReference type="Proteomes" id="UP000008021"/>
    </source>
</evidence>
<sequence length="60" mass="6407">MAIVPSLCRLLSATHAVLDDAVTSLFRPKGMSRSNARLSKRHGVADAAEFLSSHSLKAKS</sequence>
<dbReference type="Proteomes" id="UP000008021">
    <property type="component" value="Chromosome 2"/>
</dbReference>
<keyword evidence="2" id="KW-1185">Reference proteome</keyword>
<reference evidence="1" key="1">
    <citation type="submission" date="2015-04" db="UniProtKB">
        <authorList>
            <consortium name="EnsemblPlants"/>
        </authorList>
    </citation>
    <scope>IDENTIFICATION</scope>
</reference>
<dbReference type="HOGENOM" id="CLU_2945638_0_0_1"/>
<name>A0A0E0CKJ1_9ORYZ</name>
<dbReference type="EnsemblPlants" id="OMERI02G16570.1">
    <property type="protein sequence ID" value="OMERI02G16570.1"/>
    <property type="gene ID" value="OMERI02G16570"/>
</dbReference>
<dbReference type="Gramene" id="OMERI02G16570.1">
    <property type="protein sequence ID" value="OMERI02G16570.1"/>
    <property type="gene ID" value="OMERI02G16570"/>
</dbReference>
<reference evidence="1" key="2">
    <citation type="submission" date="2018-05" db="EMBL/GenBank/DDBJ databases">
        <title>OmerRS3 (Oryza meridionalis Reference Sequence Version 3).</title>
        <authorList>
            <person name="Zhang J."/>
            <person name="Kudrna D."/>
            <person name="Lee S."/>
            <person name="Talag J."/>
            <person name="Welchert J."/>
            <person name="Wing R.A."/>
        </authorList>
    </citation>
    <scope>NUCLEOTIDE SEQUENCE [LARGE SCALE GENOMIC DNA]</scope>
    <source>
        <strain evidence="1">cv. OR44</strain>
    </source>
</reference>
<organism evidence="1">
    <name type="scientific">Oryza meridionalis</name>
    <dbReference type="NCBI Taxonomy" id="40149"/>
    <lineage>
        <taxon>Eukaryota</taxon>
        <taxon>Viridiplantae</taxon>
        <taxon>Streptophyta</taxon>
        <taxon>Embryophyta</taxon>
        <taxon>Tracheophyta</taxon>
        <taxon>Spermatophyta</taxon>
        <taxon>Magnoliopsida</taxon>
        <taxon>Liliopsida</taxon>
        <taxon>Poales</taxon>
        <taxon>Poaceae</taxon>
        <taxon>BOP clade</taxon>
        <taxon>Oryzoideae</taxon>
        <taxon>Oryzeae</taxon>
        <taxon>Oryzinae</taxon>
        <taxon>Oryza</taxon>
    </lineage>
</organism>